<dbReference type="InterPro" id="IPR025566">
    <property type="entry name" value="DUF4331"/>
</dbReference>
<reference evidence="1 2" key="1">
    <citation type="journal article" date="2019" name="Int. J. Syst. Evol. Microbiol.">
        <title>Capsulimonas corticalis gen. nov., sp. nov., an aerobic capsulated bacterium, of a novel bacterial order, Capsulimonadales ord. nov., of the class Armatimonadia of the phylum Armatimonadetes.</title>
        <authorList>
            <person name="Li J."/>
            <person name="Kudo C."/>
            <person name="Tonouchi A."/>
        </authorList>
    </citation>
    <scope>NUCLEOTIDE SEQUENCE [LARGE SCALE GENOMIC DNA]</scope>
    <source>
        <strain evidence="1 2">AX-7</strain>
    </source>
</reference>
<dbReference type="Proteomes" id="UP000287394">
    <property type="component" value="Chromosome"/>
</dbReference>
<dbReference type="AlphaFoldDB" id="A0A402CRI1"/>
<evidence type="ECO:0000313" key="1">
    <source>
        <dbReference type="EMBL" id="BDI28063.1"/>
    </source>
</evidence>
<gene>
    <name evidence="1" type="ORF">CCAX7_001140</name>
</gene>
<dbReference type="RefSeq" id="WP_165863982.1">
    <property type="nucleotide sequence ID" value="NZ_AP025739.1"/>
</dbReference>
<keyword evidence="2" id="KW-1185">Reference proteome</keyword>
<evidence type="ECO:0000313" key="2">
    <source>
        <dbReference type="Proteomes" id="UP000287394"/>
    </source>
</evidence>
<sequence length="238" mass="24979">MALSRKNIILLAAGVALIPTGFLLKAHGSDHADTPAIAAQPGADLTDVFVFPSPSDSSKVVLAMDVHPLIPSGGSGGVSFDPSVLYQFKIDNTGDNVEDLVIQARFIGTGSSQRVLISGPMKPDRTGTVTTALAPYAVTGAINQAFSPATGIEVFAGAREDPFFFDLNRFFTILPDRATPITGTAVSNPNQPQAASFNNPGTDFLAPYNVLAIVVELPKTSLVPGTNKKIHVWCTTSK</sequence>
<dbReference type="Pfam" id="PF14224">
    <property type="entry name" value="DUF4331"/>
    <property type="match status" value="1"/>
</dbReference>
<dbReference type="KEGG" id="ccot:CCAX7_001140"/>
<protein>
    <submittedName>
        <fullName evidence="1">Uncharacterized protein</fullName>
    </submittedName>
</protein>
<proteinExistence type="predicted"/>
<accession>A0A402CRI1</accession>
<name>A0A402CRI1_9BACT</name>
<dbReference type="EMBL" id="AP025739">
    <property type="protein sequence ID" value="BDI28063.1"/>
    <property type="molecule type" value="Genomic_DNA"/>
</dbReference>
<organism evidence="1 2">
    <name type="scientific">Capsulimonas corticalis</name>
    <dbReference type="NCBI Taxonomy" id="2219043"/>
    <lineage>
        <taxon>Bacteria</taxon>
        <taxon>Bacillati</taxon>
        <taxon>Armatimonadota</taxon>
        <taxon>Armatimonadia</taxon>
        <taxon>Capsulimonadales</taxon>
        <taxon>Capsulimonadaceae</taxon>
        <taxon>Capsulimonas</taxon>
    </lineage>
</organism>